<evidence type="ECO:0000256" key="1">
    <source>
        <dbReference type="SAM" id="MobiDB-lite"/>
    </source>
</evidence>
<accession>A0ABT4IDU2</accession>
<name>A0ABT4IDU2_9ACTO</name>
<feature type="compositionally biased region" description="Polar residues" evidence="1">
    <location>
        <begin position="112"/>
        <end position="124"/>
    </location>
</feature>
<evidence type="ECO:0000256" key="2">
    <source>
        <dbReference type="SAM" id="Phobius"/>
    </source>
</evidence>
<feature type="transmembrane region" description="Helical" evidence="2">
    <location>
        <begin position="6"/>
        <end position="24"/>
    </location>
</feature>
<reference evidence="3" key="1">
    <citation type="submission" date="2022-10" db="EMBL/GenBank/DDBJ databases">
        <title>Genome sequence of Actinomyces israelii ATCC 10048.</title>
        <authorList>
            <person name="Watt R.M."/>
            <person name="Tong W.M."/>
        </authorList>
    </citation>
    <scope>NUCLEOTIDE SEQUENCE</scope>
    <source>
        <strain evidence="3">ATCC 10048</strain>
    </source>
</reference>
<gene>
    <name evidence="3" type="ORF">OHJ16_15415</name>
</gene>
<evidence type="ECO:0008006" key="5">
    <source>
        <dbReference type="Google" id="ProtNLM"/>
    </source>
</evidence>
<dbReference type="RefSeq" id="WP_043561486.1">
    <property type="nucleotide sequence ID" value="NZ_CAJPNG010000078.1"/>
</dbReference>
<proteinExistence type="predicted"/>
<keyword evidence="2" id="KW-1133">Transmembrane helix</keyword>
<protein>
    <recommendedName>
        <fullName evidence="5">Cell division protein DivIVA</fullName>
    </recommendedName>
</protein>
<organism evidence="3 4">
    <name type="scientific">Actinomyces israelii</name>
    <dbReference type="NCBI Taxonomy" id="1659"/>
    <lineage>
        <taxon>Bacteria</taxon>
        <taxon>Bacillati</taxon>
        <taxon>Actinomycetota</taxon>
        <taxon>Actinomycetes</taxon>
        <taxon>Actinomycetales</taxon>
        <taxon>Actinomycetaceae</taxon>
        <taxon>Actinomyces</taxon>
    </lineage>
</organism>
<dbReference type="EMBL" id="JAPTMY010000053">
    <property type="protein sequence ID" value="MCZ0859422.1"/>
    <property type="molecule type" value="Genomic_DNA"/>
</dbReference>
<keyword evidence="2" id="KW-0812">Transmembrane</keyword>
<feature type="region of interest" description="Disordered" evidence="1">
    <location>
        <begin position="100"/>
        <end position="124"/>
    </location>
</feature>
<evidence type="ECO:0000313" key="4">
    <source>
        <dbReference type="Proteomes" id="UP001072034"/>
    </source>
</evidence>
<sequence length="124" mass="13198">MGDLIVPLLVVVIAALAVIGFFIVSRYPVSTWRAGLRDLSEVAREKEEPVEIVPQDVHLDDLMTRDGPSVYTRTDAFPGLVGAVEKAMTKAEGTTAVVRRARAEASAGHKPASSTAPNGRLSVS</sequence>
<evidence type="ECO:0000313" key="3">
    <source>
        <dbReference type="EMBL" id="MCZ0859422.1"/>
    </source>
</evidence>
<keyword evidence="2" id="KW-0472">Membrane</keyword>
<dbReference type="Proteomes" id="UP001072034">
    <property type="component" value="Unassembled WGS sequence"/>
</dbReference>
<keyword evidence="4" id="KW-1185">Reference proteome</keyword>
<comment type="caution">
    <text evidence="3">The sequence shown here is derived from an EMBL/GenBank/DDBJ whole genome shotgun (WGS) entry which is preliminary data.</text>
</comment>